<accession>A0A9N9AXU1</accession>
<organism evidence="8 9">
    <name type="scientific">Acaulospora morrowiae</name>
    <dbReference type="NCBI Taxonomy" id="94023"/>
    <lineage>
        <taxon>Eukaryota</taxon>
        <taxon>Fungi</taxon>
        <taxon>Fungi incertae sedis</taxon>
        <taxon>Mucoromycota</taxon>
        <taxon>Glomeromycotina</taxon>
        <taxon>Glomeromycetes</taxon>
        <taxon>Diversisporales</taxon>
        <taxon>Acaulosporaceae</taxon>
        <taxon>Acaulospora</taxon>
    </lineage>
</organism>
<comment type="similarity">
    <text evidence="2">Belongs to the EAF7 family.</text>
</comment>
<dbReference type="GO" id="GO:0005634">
    <property type="term" value="C:nucleus"/>
    <property type="evidence" value="ECO:0007669"/>
    <property type="project" value="UniProtKB-SubCell"/>
</dbReference>
<evidence type="ECO:0000256" key="2">
    <source>
        <dbReference type="ARBA" id="ARBA00007117"/>
    </source>
</evidence>
<name>A0A9N9AXU1_9GLOM</name>
<evidence type="ECO:0000256" key="7">
    <source>
        <dbReference type="SAM" id="MobiDB-lite"/>
    </source>
</evidence>
<evidence type="ECO:0000256" key="4">
    <source>
        <dbReference type="ARBA" id="ARBA00023015"/>
    </source>
</evidence>
<keyword evidence="3" id="KW-0156">Chromatin regulator</keyword>
<reference evidence="8" key="1">
    <citation type="submission" date="2021-06" db="EMBL/GenBank/DDBJ databases">
        <authorList>
            <person name="Kallberg Y."/>
            <person name="Tangrot J."/>
            <person name="Rosling A."/>
        </authorList>
    </citation>
    <scope>NUCLEOTIDE SEQUENCE</scope>
    <source>
        <strain evidence="8">CL551</strain>
    </source>
</reference>
<dbReference type="EMBL" id="CAJVPV010003205">
    <property type="protein sequence ID" value="CAG8546069.1"/>
    <property type="molecule type" value="Genomic_DNA"/>
</dbReference>
<gene>
    <name evidence="8" type="ORF">AMORRO_LOCUS5355</name>
</gene>
<sequence>MKEESSTYDIKSTAIMDTDPSIAEGTSTFGQSSNDFKSETSSVEWDVKMEIEFFRAIMKHRPVGIHRHFHMVNVHRDFNANSAVKCTIPELWERFGTYFNLSKLEELDREFNEEVDEDSAYVEFNLPMDEYYNLMIENSKAGSSRGPSPSPAPSRSQKGRKEPSPSSSRSSPDSSLEPEDTKKTRRTRTARKPDTIEAAKTPSAKRTGVGRSRKASDAVATSSGAPKRGGRKKKQ</sequence>
<dbReference type="Proteomes" id="UP000789342">
    <property type="component" value="Unassembled WGS sequence"/>
</dbReference>
<evidence type="ECO:0000256" key="6">
    <source>
        <dbReference type="ARBA" id="ARBA00023242"/>
    </source>
</evidence>
<keyword evidence="6" id="KW-0539">Nucleus</keyword>
<evidence type="ECO:0000313" key="8">
    <source>
        <dbReference type="EMBL" id="CAG8546069.1"/>
    </source>
</evidence>
<evidence type="ECO:0000256" key="5">
    <source>
        <dbReference type="ARBA" id="ARBA00023163"/>
    </source>
</evidence>
<dbReference type="AlphaFoldDB" id="A0A9N9AXU1"/>
<dbReference type="Pfam" id="PF07904">
    <property type="entry name" value="Eaf7"/>
    <property type="match status" value="1"/>
</dbReference>
<dbReference type="OrthoDB" id="5595141at2759"/>
<comment type="caution">
    <text evidence="8">The sequence shown here is derived from an EMBL/GenBank/DDBJ whole genome shotgun (WGS) entry which is preliminary data.</text>
</comment>
<protein>
    <submittedName>
        <fullName evidence="8">5236_t:CDS:1</fullName>
    </submittedName>
</protein>
<keyword evidence="4" id="KW-0805">Transcription regulation</keyword>
<dbReference type="PANTHER" id="PTHR13581:SF5">
    <property type="entry name" value="MRG_MORF4L-BINDING PROTEIN"/>
    <property type="match status" value="1"/>
</dbReference>
<keyword evidence="5" id="KW-0804">Transcription</keyword>
<dbReference type="InterPro" id="IPR012423">
    <property type="entry name" value="Eaf7/MRGBP"/>
</dbReference>
<feature type="region of interest" description="Disordered" evidence="7">
    <location>
        <begin position="139"/>
        <end position="235"/>
    </location>
</feature>
<feature type="compositionally biased region" description="Low complexity" evidence="7">
    <location>
        <begin position="164"/>
        <end position="175"/>
    </location>
</feature>
<dbReference type="GO" id="GO:0006357">
    <property type="term" value="P:regulation of transcription by RNA polymerase II"/>
    <property type="evidence" value="ECO:0007669"/>
    <property type="project" value="TreeGrafter"/>
</dbReference>
<keyword evidence="9" id="KW-1185">Reference proteome</keyword>
<evidence type="ECO:0000256" key="1">
    <source>
        <dbReference type="ARBA" id="ARBA00004123"/>
    </source>
</evidence>
<evidence type="ECO:0000256" key="3">
    <source>
        <dbReference type="ARBA" id="ARBA00022853"/>
    </source>
</evidence>
<dbReference type="PANTHER" id="PTHR13581">
    <property type="entry name" value="MRG-BINDING PROTEIN"/>
    <property type="match status" value="1"/>
</dbReference>
<evidence type="ECO:0000313" key="9">
    <source>
        <dbReference type="Proteomes" id="UP000789342"/>
    </source>
</evidence>
<dbReference type="GO" id="GO:0006325">
    <property type="term" value="P:chromatin organization"/>
    <property type="evidence" value="ECO:0007669"/>
    <property type="project" value="UniProtKB-KW"/>
</dbReference>
<proteinExistence type="inferred from homology"/>
<comment type="subcellular location">
    <subcellularLocation>
        <location evidence="1">Nucleus</location>
    </subcellularLocation>
</comment>
<dbReference type="GO" id="GO:0035267">
    <property type="term" value="C:NuA4 histone acetyltransferase complex"/>
    <property type="evidence" value="ECO:0007669"/>
    <property type="project" value="TreeGrafter"/>
</dbReference>